<dbReference type="Pfam" id="PF00534">
    <property type="entry name" value="Glycos_transf_1"/>
    <property type="match status" value="1"/>
</dbReference>
<dbReference type="SUPFAM" id="SSF53756">
    <property type="entry name" value="UDP-Glycosyltransferase/glycogen phosphorylase"/>
    <property type="match status" value="1"/>
</dbReference>
<organism evidence="1 2">
    <name type="scientific">Bacteroides fragilis</name>
    <dbReference type="NCBI Taxonomy" id="817"/>
    <lineage>
        <taxon>Bacteria</taxon>
        <taxon>Pseudomonadati</taxon>
        <taxon>Bacteroidota</taxon>
        <taxon>Bacteroidia</taxon>
        <taxon>Bacteroidales</taxon>
        <taxon>Bacteroidaceae</taxon>
        <taxon>Bacteroides</taxon>
    </lineage>
</organism>
<dbReference type="EC" id="2.4.1.52" evidence="1"/>
<keyword evidence="1" id="KW-0328">Glycosyltransferase</keyword>
<dbReference type="InterPro" id="IPR001296">
    <property type="entry name" value="Glyco_trans_1"/>
</dbReference>
<dbReference type="Proteomes" id="UP000231846">
    <property type="component" value="Unassembled WGS sequence"/>
</dbReference>
<evidence type="ECO:0000313" key="2">
    <source>
        <dbReference type="Proteomes" id="UP000231846"/>
    </source>
</evidence>
<dbReference type="KEGG" id="bfb:VU15_03425"/>
<comment type="caution">
    <text evidence="1">The sequence shown here is derived from an EMBL/GenBank/DDBJ whole genome shotgun (WGS) entry which is preliminary data.</text>
</comment>
<proteinExistence type="predicted"/>
<dbReference type="GO" id="GO:0009103">
    <property type="term" value="P:lipopolysaccharide biosynthetic process"/>
    <property type="evidence" value="ECO:0007669"/>
    <property type="project" value="TreeGrafter"/>
</dbReference>
<gene>
    <name evidence="1" type="primary">tagE_2</name>
    <name evidence="1" type="ORF">CQW34_03936</name>
</gene>
<dbReference type="EMBL" id="PDCW01000041">
    <property type="protein sequence ID" value="PJY70976.1"/>
    <property type="molecule type" value="Genomic_DNA"/>
</dbReference>
<dbReference type="Gene3D" id="3.40.50.2000">
    <property type="entry name" value="Glycogen Phosphorylase B"/>
    <property type="match status" value="2"/>
</dbReference>
<dbReference type="RefSeq" id="WP_011202150.1">
    <property type="nucleotide sequence ID" value="NZ_CP011073.1"/>
</dbReference>
<dbReference type="PANTHER" id="PTHR46401">
    <property type="entry name" value="GLYCOSYLTRANSFERASE WBBK-RELATED"/>
    <property type="match status" value="1"/>
</dbReference>
<reference evidence="1 2" key="1">
    <citation type="journal article" date="2017" name="MBio">
        <title>Gut Symbiont Bacteroides fragilis Secretes a Eukaryotic-Like Ubiquitin Protein That Mediates Intraspecies Antagonism.</title>
        <authorList>
            <person name="Chatzidaki-Livanis M."/>
            <person name="Coyne M.J."/>
            <person name="Roelofs K.G."/>
            <person name="Gentyala R.R."/>
            <person name="Caldwell J.M."/>
            <person name="Comstock L.E."/>
        </authorList>
    </citation>
    <scope>NUCLEOTIDE SEQUENCE [LARGE SCALE GENOMIC DNA]</scope>
    <source>
        <strain evidence="1 2">12905</strain>
    </source>
</reference>
<evidence type="ECO:0000313" key="1">
    <source>
        <dbReference type="EMBL" id="PJY70976.1"/>
    </source>
</evidence>
<name>A0A2M9V2D9_BACFG</name>
<dbReference type="AlphaFoldDB" id="A0A2M9V2D9"/>
<dbReference type="CDD" id="cd03801">
    <property type="entry name" value="GT4_PimA-like"/>
    <property type="match status" value="1"/>
</dbReference>
<keyword evidence="1" id="KW-0808">Transferase</keyword>
<protein>
    <submittedName>
        <fullName evidence="1">Putative poly(Glycerol-phosphate) alpha-glucosyltransferase</fullName>
        <ecNumber evidence="1">2.4.1.52</ecNumber>
    </submittedName>
</protein>
<accession>A0A2M9V2D9</accession>
<dbReference type="GO" id="GO:0047265">
    <property type="term" value="F:poly(glycerol-phosphate) alpha-glucosyltransferase activity"/>
    <property type="evidence" value="ECO:0007669"/>
    <property type="project" value="UniProtKB-EC"/>
</dbReference>
<sequence>MSKTVFFYSSVQTKKMFSIQSYYRNDILILKDLGYKVALSKKSFDFLLFWKYDIAFIYFYRYGLIAALFAKLFGKKVLFTGGIDALDKNVATPRQRYIQKILFKLCNLFSDTSILVSQTDQSNVKDIYGGKLPSNCALSFHVIDFDSFEFKGDFLEKKHYFVTIAWMVSIENVYRKGVDRAIRIFASIRERIPDYKFYIVGPSGAGSDYIQSLISELHLEESVIYLGTIQEHNKINLLKESQFYIQLSAYEGFGIAAMEALAAGCCVVHSGRGGLRDCMGSFGYKVDIDNEDTISRLILELCRKKTDVEHLKSGIQYVKSNFSYQTRLGSFKQIFRKL</sequence>
<dbReference type="PANTHER" id="PTHR46401:SF2">
    <property type="entry name" value="GLYCOSYLTRANSFERASE WBBK-RELATED"/>
    <property type="match status" value="1"/>
</dbReference>